<comment type="caution">
    <text evidence="1">The sequence shown here is derived from an EMBL/GenBank/DDBJ whole genome shotgun (WGS) entry which is preliminary data.</text>
</comment>
<dbReference type="AlphaFoldDB" id="A0A562JEW3"/>
<dbReference type="SUPFAM" id="SSF55729">
    <property type="entry name" value="Acyl-CoA N-acyltransferases (Nat)"/>
    <property type="match status" value="1"/>
</dbReference>
<dbReference type="InterPro" id="IPR016181">
    <property type="entry name" value="Acyl_CoA_acyltransferase"/>
</dbReference>
<dbReference type="EMBL" id="VLKH01000003">
    <property type="protein sequence ID" value="TWH81729.1"/>
    <property type="molecule type" value="Genomic_DNA"/>
</dbReference>
<evidence type="ECO:0008006" key="3">
    <source>
        <dbReference type="Google" id="ProtNLM"/>
    </source>
</evidence>
<sequence length="79" mass="9046">MIIRRFKPEDAEKVSTIVCRNFIEINSRNYPLEEMQTLASVYNPEKILQIASYAHTYVICDENIIIGTGSISSFWGSET</sequence>
<dbReference type="RefSeq" id="WP_342783526.1">
    <property type="nucleotide sequence ID" value="NZ_VLKH01000003.1"/>
</dbReference>
<evidence type="ECO:0000313" key="2">
    <source>
        <dbReference type="Proteomes" id="UP000315343"/>
    </source>
</evidence>
<dbReference type="Proteomes" id="UP000315343">
    <property type="component" value="Unassembled WGS sequence"/>
</dbReference>
<gene>
    <name evidence="1" type="ORF">LY60_01484</name>
</gene>
<organism evidence="1 2">
    <name type="scientific">Sedimentibacter saalensis</name>
    <dbReference type="NCBI Taxonomy" id="130788"/>
    <lineage>
        <taxon>Bacteria</taxon>
        <taxon>Bacillati</taxon>
        <taxon>Bacillota</taxon>
        <taxon>Tissierellia</taxon>
        <taxon>Sedimentibacter</taxon>
    </lineage>
</organism>
<dbReference type="Gene3D" id="3.40.630.30">
    <property type="match status" value="1"/>
</dbReference>
<protein>
    <recommendedName>
        <fullName evidence="3">Acetyltransferase (GNAT) family protein</fullName>
    </recommendedName>
</protein>
<keyword evidence="2" id="KW-1185">Reference proteome</keyword>
<proteinExistence type="predicted"/>
<reference evidence="1 2" key="1">
    <citation type="submission" date="2019-07" db="EMBL/GenBank/DDBJ databases">
        <title>Genomic Encyclopedia of Type Strains, Phase I: the one thousand microbial genomes (KMG-I) project.</title>
        <authorList>
            <person name="Kyrpides N."/>
        </authorList>
    </citation>
    <scope>NUCLEOTIDE SEQUENCE [LARGE SCALE GENOMIC DNA]</scope>
    <source>
        <strain evidence="1 2">DSM 13558</strain>
    </source>
</reference>
<accession>A0A562JEW3</accession>
<evidence type="ECO:0000313" key="1">
    <source>
        <dbReference type="EMBL" id="TWH81729.1"/>
    </source>
</evidence>
<name>A0A562JEW3_9FIRM</name>